<dbReference type="InterPro" id="IPR029058">
    <property type="entry name" value="AB_hydrolase_fold"/>
</dbReference>
<protein>
    <submittedName>
        <fullName evidence="1">Uncharacterized protein</fullName>
    </submittedName>
</protein>
<organism evidence="1 2">
    <name type="scientific">Entamoeba invadens IP1</name>
    <dbReference type="NCBI Taxonomy" id="370355"/>
    <lineage>
        <taxon>Eukaryota</taxon>
        <taxon>Amoebozoa</taxon>
        <taxon>Evosea</taxon>
        <taxon>Archamoebae</taxon>
        <taxon>Mastigamoebida</taxon>
        <taxon>Entamoebidae</taxon>
        <taxon>Entamoeba</taxon>
    </lineage>
</organism>
<dbReference type="PANTHER" id="PTHR12277">
    <property type="entry name" value="ALPHA/BETA HYDROLASE DOMAIN-CONTAINING PROTEIN"/>
    <property type="match status" value="1"/>
</dbReference>
<dbReference type="RefSeq" id="XP_004183836.1">
    <property type="nucleotide sequence ID" value="XM_004183788.1"/>
</dbReference>
<dbReference type="AlphaFoldDB" id="A0A0A1TY77"/>
<dbReference type="EMBL" id="KB207112">
    <property type="protein sequence ID" value="ELP84490.1"/>
    <property type="molecule type" value="Genomic_DNA"/>
</dbReference>
<reference evidence="1 2" key="1">
    <citation type="submission" date="2012-10" db="EMBL/GenBank/DDBJ databases">
        <authorList>
            <person name="Zafar N."/>
            <person name="Inman J."/>
            <person name="Hall N."/>
            <person name="Lorenzi H."/>
            <person name="Caler E."/>
        </authorList>
    </citation>
    <scope>NUCLEOTIDE SEQUENCE [LARGE SCALE GENOMIC DNA]</scope>
    <source>
        <strain evidence="1 2">IP1</strain>
    </source>
</reference>
<evidence type="ECO:0000313" key="1">
    <source>
        <dbReference type="EMBL" id="ELP84490.1"/>
    </source>
</evidence>
<dbReference type="Gene3D" id="3.40.50.1820">
    <property type="entry name" value="alpha/beta hydrolase"/>
    <property type="match status" value="1"/>
</dbReference>
<dbReference type="KEGG" id="eiv:EIN_169050"/>
<name>A0A0A1TY77_ENTIV</name>
<dbReference type="SUPFAM" id="SSF53474">
    <property type="entry name" value="alpha/beta-Hydrolases"/>
    <property type="match status" value="1"/>
</dbReference>
<gene>
    <name evidence="1" type="ORF">EIN_169050</name>
</gene>
<dbReference type="OrthoDB" id="446723at2759"/>
<dbReference type="VEuPathDB" id="AmoebaDB:EIN_169050"/>
<dbReference type="GeneID" id="14883651"/>
<proteinExistence type="predicted"/>
<dbReference type="PANTHER" id="PTHR12277:SF81">
    <property type="entry name" value="PROTEIN ABHD13"/>
    <property type="match status" value="1"/>
</dbReference>
<dbReference type="Proteomes" id="UP000014680">
    <property type="component" value="Unassembled WGS sequence"/>
</dbReference>
<evidence type="ECO:0000313" key="2">
    <source>
        <dbReference type="Proteomes" id="UP000014680"/>
    </source>
</evidence>
<sequence length="457" mass="52416">MNPQYDYILKNSPPKSNYDESLKGLVMVPFEGGSPIPVRYVLSKENPFNFSLLLFHTAGKDLSELDNSMDMLTKIFRARCITFDYPGYGLNKNDKSVSLETTVDAVLQSMRVKGYRDDRVLLLGHTFGCGPALHYCNVLCERKKATVSTETSGIILLYPTEDVPLGIDLKLDHLFNPTQNVIYFHTLFLFSKGENTFKSNKVIQKLREDDDNYKQRVMTCTHKFTKLDETVSLNRSQALSIIELTHTWFKKLDVAITKYKTLRLNIAMTVTTALKTSKKIPALPTHNLFYMNTFLTKNKMDELVPMFEEKKIYSIVYVVMSNLENSTLAGEDQKILDLLKHACTIFKPFVSRPWTILKKDYLTRPIRICPSTDLLKKVKLSQSTKKLKEGGGNAMEIELEEEQHVKTPCLINFEVPVWAKGVACDFQNVLVRPINFLDFFAMKEMLHKRRTGNTEQI</sequence>
<accession>A0A0A1TY77</accession>
<keyword evidence="2" id="KW-1185">Reference proteome</keyword>